<reference evidence="2 3" key="1">
    <citation type="submission" date="2018-09" db="EMBL/GenBank/DDBJ databases">
        <title>Mesorhizobium carmichaelinearum sp. nov. isolated from Carmichaelinea spp. root nodules in New Zealand.</title>
        <authorList>
            <person name="De Meyer S.E."/>
        </authorList>
    </citation>
    <scope>NUCLEOTIDE SEQUENCE [LARGE SCALE GENOMIC DNA]</scope>
    <source>
        <strain evidence="2 3">ICMP19557</strain>
    </source>
</reference>
<dbReference type="AlphaFoldDB" id="A0A3A5K5G6"/>
<evidence type="ECO:0000313" key="2">
    <source>
        <dbReference type="EMBL" id="RJT30070.1"/>
    </source>
</evidence>
<dbReference type="OrthoDB" id="8087266at2"/>
<accession>A0A3A5K5G6</accession>
<keyword evidence="3" id="KW-1185">Reference proteome</keyword>
<feature type="region of interest" description="Disordered" evidence="1">
    <location>
        <begin position="1"/>
        <end position="67"/>
    </location>
</feature>
<organism evidence="2 3">
    <name type="scientific">Mesorhizobium waimense</name>
    <dbReference type="NCBI Taxonomy" id="1300307"/>
    <lineage>
        <taxon>Bacteria</taxon>
        <taxon>Pseudomonadati</taxon>
        <taxon>Pseudomonadota</taxon>
        <taxon>Alphaproteobacteria</taxon>
        <taxon>Hyphomicrobiales</taxon>
        <taxon>Phyllobacteriaceae</taxon>
        <taxon>Mesorhizobium</taxon>
    </lineage>
</organism>
<evidence type="ECO:0000256" key="1">
    <source>
        <dbReference type="SAM" id="MobiDB-lite"/>
    </source>
</evidence>
<proteinExistence type="predicted"/>
<dbReference type="Proteomes" id="UP000272706">
    <property type="component" value="Unassembled WGS sequence"/>
</dbReference>
<comment type="caution">
    <text evidence="2">The sequence shown here is derived from an EMBL/GenBank/DDBJ whole genome shotgun (WGS) entry which is preliminary data.</text>
</comment>
<gene>
    <name evidence="2" type="ORF">D3227_30915</name>
</gene>
<evidence type="ECO:0000313" key="3">
    <source>
        <dbReference type="Proteomes" id="UP000272706"/>
    </source>
</evidence>
<name>A0A3A5K5G6_9HYPH</name>
<protein>
    <submittedName>
        <fullName evidence="2">Nodulation protein NopC</fullName>
    </submittedName>
</protein>
<sequence length="100" mass="10005">MIAAIGDRLGSLARTGHGHSNGQSRHASSERSGHSNGPSGPTRPGGEIGRADSPTFSGDGSQAAGESEAFEAALRSVALTIVNDAMADADDALADTEEDA</sequence>
<dbReference type="EMBL" id="QZWZ01000038">
    <property type="protein sequence ID" value="RJT30070.1"/>
    <property type="molecule type" value="Genomic_DNA"/>
</dbReference>